<dbReference type="Proteomes" id="UP000221020">
    <property type="component" value="Unassembled WGS sequence"/>
</dbReference>
<feature type="region of interest" description="Disordered" evidence="1">
    <location>
        <begin position="1"/>
        <end position="44"/>
    </location>
</feature>
<accession>A0AA91VCM4</accession>
<name>A0AA91VCM4_9BACI</name>
<comment type="caution">
    <text evidence="2">The sequence shown here is derived from an EMBL/GenBank/DDBJ whole genome shotgun (WGS) entry which is preliminary data.</text>
</comment>
<evidence type="ECO:0000256" key="1">
    <source>
        <dbReference type="SAM" id="MobiDB-lite"/>
    </source>
</evidence>
<protein>
    <submittedName>
        <fullName evidence="2">Uncharacterized protein</fullName>
    </submittedName>
</protein>
<dbReference type="NCBIfam" id="NF041643">
    <property type="entry name" value="EAxFAS_anti"/>
    <property type="match status" value="1"/>
</dbReference>
<dbReference type="EMBL" id="NVOR01000026">
    <property type="protein sequence ID" value="PED82817.1"/>
    <property type="molecule type" value="Genomic_DNA"/>
</dbReference>
<dbReference type="AlphaFoldDB" id="A0AA91VCM4"/>
<evidence type="ECO:0000313" key="3">
    <source>
        <dbReference type="Proteomes" id="UP000221020"/>
    </source>
</evidence>
<sequence>MEAARLECEGDGASDVEASFASQEEAKPPNVLAAGTRLQKSESN</sequence>
<gene>
    <name evidence="2" type="ORF">CON65_09785</name>
</gene>
<evidence type="ECO:0000313" key="2">
    <source>
        <dbReference type="EMBL" id="PED82817.1"/>
    </source>
</evidence>
<reference evidence="2 3" key="1">
    <citation type="submission" date="2017-09" db="EMBL/GenBank/DDBJ databases">
        <title>Large-scale bioinformatics analysis of Bacillus genomes uncovers conserved roles of natural products in bacterial physiology.</title>
        <authorList>
            <consortium name="Agbiome Team Llc"/>
            <person name="Bleich R.M."/>
            <person name="Grubbs K.J."/>
            <person name="Santa Maria K.C."/>
            <person name="Allen S.E."/>
            <person name="Farag S."/>
            <person name="Shank E.A."/>
            <person name="Bowers A."/>
        </authorList>
    </citation>
    <scope>NUCLEOTIDE SEQUENCE [LARGE SCALE GENOMIC DNA]</scope>
    <source>
        <strain evidence="2 3">AFS092012</strain>
    </source>
</reference>
<organism evidence="2 3">
    <name type="scientific">Bacillus pseudomycoides</name>
    <dbReference type="NCBI Taxonomy" id="64104"/>
    <lineage>
        <taxon>Bacteria</taxon>
        <taxon>Bacillati</taxon>
        <taxon>Bacillota</taxon>
        <taxon>Bacilli</taxon>
        <taxon>Bacillales</taxon>
        <taxon>Bacillaceae</taxon>
        <taxon>Bacillus</taxon>
        <taxon>Bacillus cereus group</taxon>
    </lineage>
</organism>
<proteinExistence type="predicted"/>